<sequence>MAIDKEIDYMINEKLMYESLVNYYAKKLGISYRKSEVLKENEHVGFVCLNENDEAVGRLNGEINYISYSCHVEGLFVEPEARGAGTGRKLLLEFESIAQKKGCIMSFVETTTNSAPEFYEKLGYSLIGTIADYPIANETFYLYKKRLEEVN</sequence>
<proteinExistence type="predicted"/>
<dbReference type="InterPro" id="IPR000182">
    <property type="entry name" value="GNAT_dom"/>
</dbReference>
<dbReference type="Proteomes" id="UP000316316">
    <property type="component" value="Unassembled WGS sequence"/>
</dbReference>
<dbReference type="Pfam" id="PF00583">
    <property type="entry name" value="Acetyltransf_1"/>
    <property type="match status" value="1"/>
</dbReference>
<dbReference type="AlphaFoldDB" id="A0A553S904"/>
<comment type="caution">
    <text evidence="1">The sequence shown here is derived from an EMBL/GenBank/DDBJ whole genome shotgun (WGS) entry which is preliminary data.</text>
</comment>
<dbReference type="CDD" id="cd04301">
    <property type="entry name" value="NAT_SF"/>
    <property type="match status" value="1"/>
</dbReference>
<dbReference type="SUPFAM" id="SSF55729">
    <property type="entry name" value="Acyl-CoA N-acyltransferases (Nat)"/>
    <property type="match status" value="1"/>
</dbReference>
<keyword evidence="1" id="KW-0808">Transferase</keyword>
<name>A0A553S904_ENTAV</name>
<protein>
    <submittedName>
        <fullName evidence="1">N-acetyltransferase</fullName>
    </submittedName>
</protein>
<dbReference type="Gene3D" id="3.40.630.30">
    <property type="match status" value="1"/>
</dbReference>
<dbReference type="PROSITE" id="PS51186">
    <property type="entry name" value="GNAT"/>
    <property type="match status" value="1"/>
</dbReference>
<dbReference type="GeneID" id="69568552"/>
<dbReference type="InterPro" id="IPR016181">
    <property type="entry name" value="Acyl_CoA_acyltransferase"/>
</dbReference>
<dbReference type="RefSeq" id="WP_049218670.1">
    <property type="nucleotide sequence ID" value="NZ_CABGUH010000026.1"/>
</dbReference>
<dbReference type="EMBL" id="PDXQ01000001">
    <property type="protein sequence ID" value="TRZ33482.1"/>
    <property type="molecule type" value="Genomic_DNA"/>
</dbReference>
<evidence type="ECO:0000313" key="1">
    <source>
        <dbReference type="EMBL" id="TRZ33482.1"/>
    </source>
</evidence>
<reference evidence="1 2" key="1">
    <citation type="submission" date="2017-10" db="EMBL/GenBank/DDBJ databases">
        <title>FDA dAtabase for Regulatory Grade micrObial Sequences (FDA-ARGOS): Supporting development and validation of Infectious Disease Dx tests.</title>
        <authorList>
            <person name="Campos J."/>
            <person name="Goldberg B."/>
            <person name="Tallon L.J."/>
            <person name="Sadzewicz L."/>
            <person name="Sengamalay N."/>
            <person name="Ott S."/>
            <person name="Godinez A."/>
            <person name="Nagaraj S."/>
            <person name="Vyas G."/>
            <person name="Aluvathingal J."/>
            <person name="Nadendla S."/>
            <person name="Geyer C."/>
            <person name="Nandy P."/>
            <person name="Hobson J."/>
            <person name="Sichtig H."/>
        </authorList>
    </citation>
    <scope>NUCLEOTIDE SEQUENCE [LARGE SCALE GENOMIC DNA]</scope>
    <source>
        <strain evidence="1 2">FDAARGOS_185</strain>
    </source>
</reference>
<accession>A0A553S904</accession>
<organism evidence="1 2">
    <name type="scientific">Enterococcus avium</name>
    <name type="common">Streptococcus avium</name>
    <dbReference type="NCBI Taxonomy" id="33945"/>
    <lineage>
        <taxon>Bacteria</taxon>
        <taxon>Bacillati</taxon>
        <taxon>Bacillota</taxon>
        <taxon>Bacilli</taxon>
        <taxon>Lactobacillales</taxon>
        <taxon>Enterococcaceae</taxon>
        <taxon>Enterococcus</taxon>
    </lineage>
</organism>
<gene>
    <name evidence="1" type="ORF">AUF17_05070</name>
</gene>
<dbReference type="GO" id="GO:0016747">
    <property type="term" value="F:acyltransferase activity, transferring groups other than amino-acyl groups"/>
    <property type="evidence" value="ECO:0007669"/>
    <property type="project" value="InterPro"/>
</dbReference>
<evidence type="ECO:0000313" key="2">
    <source>
        <dbReference type="Proteomes" id="UP000316316"/>
    </source>
</evidence>